<dbReference type="Pfam" id="PF13489">
    <property type="entry name" value="Methyltransf_23"/>
    <property type="match status" value="1"/>
</dbReference>
<feature type="region of interest" description="Disordered" evidence="1">
    <location>
        <begin position="1"/>
        <end position="38"/>
    </location>
</feature>
<dbReference type="GO" id="GO:0032259">
    <property type="term" value="P:methylation"/>
    <property type="evidence" value="ECO:0007669"/>
    <property type="project" value="UniProtKB-KW"/>
</dbReference>
<protein>
    <submittedName>
        <fullName evidence="2">Class I SAM-dependent methyltransferase</fullName>
    </submittedName>
</protein>
<organism evidence="2">
    <name type="scientific">Desulfacinum infernum</name>
    <dbReference type="NCBI Taxonomy" id="35837"/>
    <lineage>
        <taxon>Bacteria</taxon>
        <taxon>Pseudomonadati</taxon>
        <taxon>Thermodesulfobacteriota</taxon>
        <taxon>Syntrophobacteria</taxon>
        <taxon>Syntrophobacterales</taxon>
        <taxon>Syntrophobacteraceae</taxon>
        <taxon>Desulfacinum</taxon>
    </lineage>
</organism>
<dbReference type="Gene3D" id="3.40.50.150">
    <property type="entry name" value="Vaccinia Virus protein VP39"/>
    <property type="match status" value="1"/>
</dbReference>
<proteinExistence type="predicted"/>
<evidence type="ECO:0000313" key="2">
    <source>
        <dbReference type="EMBL" id="HFK98218.1"/>
    </source>
</evidence>
<keyword evidence="2" id="KW-0489">Methyltransferase</keyword>
<dbReference type="AlphaFoldDB" id="A0A832A2B6"/>
<dbReference type="PANTHER" id="PTHR43861:SF6">
    <property type="entry name" value="METHYLTRANSFERASE TYPE 11"/>
    <property type="match status" value="1"/>
</dbReference>
<dbReference type="CDD" id="cd02440">
    <property type="entry name" value="AdoMet_MTases"/>
    <property type="match status" value="1"/>
</dbReference>
<dbReference type="SUPFAM" id="SSF53335">
    <property type="entry name" value="S-adenosyl-L-methionine-dependent methyltransferases"/>
    <property type="match status" value="1"/>
</dbReference>
<gene>
    <name evidence="2" type="ORF">ENS06_12980</name>
</gene>
<dbReference type="InterPro" id="IPR029063">
    <property type="entry name" value="SAM-dependent_MTases_sf"/>
</dbReference>
<sequence length="447" mass="49279">MRPMPHLGRGYGSSGMAGNSGRLFGPRDPNAGLPDVPKGGGPFMTPPFVVWWPCGDDPLSDHEAFAVRFCREHSQRTVARCHPNAQWIPYDPLQPLAIVLEKTSSLHVLWVTDPSLLLNSAALHLLATPHENPSLRAPTYLDSVQPNQNAPPAFPYHDVPTYEEAAHHLSLDTTKVLFEVQPLDPRCFSAPVAQIRYAFPDPWSVSAKDAAALLAAQGGTVEPRAFVHVFFPLDEHPREDLLALIPEHAAKILDVGCSSGLFGKAVKTQRPDVSIAGVEPDKRKAHAARLFYDAVYEGDFESMALSGPFDVITCGDVLEHLKDPWAALRKIHALLASNGYLLLSVPNVGHWTVLRGLFQGTFEYVPAGILNRGHLRFFTEDSLRRALEQSGLVVEVFQRRQPPPTPQGRRFLDQLRCLESLVVSEQSLLTEAFLVRARKASNEGSKT</sequence>
<keyword evidence="2" id="KW-0808">Transferase</keyword>
<dbReference type="EMBL" id="DSTK01000038">
    <property type="protein sequence ID" value="HFK98218.1"/>
    <property type="molecule type" value="Genomic_DNA"/>
</dbReference>
<dbReference type="PANTHER" id="PTHR43861">
    <property type="entry name" value="TRANS-ACONITATE 2-METHYLTRANSFERASE-RELATED"/>
    <property type="match status" value="1"/>
</dbReference>
<dbReference type="GO" id="GO:0008168">
    <property type="term" value="F:methyltransferase activity"/>
    <property type="evidence" value="ECO:0007669"/>
    <property type="project" value="UniProtKB-KW"/>
</dbReference>
<comment type="caution">
    <text evidence="2">The sequence shown here is derived from an EMBL/GenBank/DDBJ whole genome shotgun (WGS) entry which is preliminary data.</text>
</comment>
<reference evidence="2" key="1">
    <citation type="journal article" date="2020" name="mSystems">
        <title>Genome- and Community-Level Interaction Insights into Carbon Utilization and Element Cycling Functions of Hydrothermarchaeota in Hydrothermal Sediment.</title>
        <authorList>
            <person name="Zhou Z."/>
            <person name="Liu Y."/>
            <person name="Xu W."/>
            <person name="Pan J."/>
            <person name="Luo Z.H."/>
            <person name="Li M."/>
        </authorList>
    </citation>
    <scope>NUCLEOTIDE SEQUENCE [LARGE SCALE GENOMIC DNA]</scope>
    <source>
        <strain evidence="2">SpSt-456</strain>
    </source>
</reference>
<evidence type="ECO:0000256" key="1">
    <source>
        <dbReference type="SAM" id="MobiDB-lite"/>
    </source>
</evidence>
<accession>A0A832A2B6</accession>
<name>A0A832A2B6_9BACT</name>